<dbReference type="GO" id="GO:0020037">
    <property type="term" value="F:heme binding"/>
    <property type="evidence" value="ECO:0007669"/>
    <property type="project" value="InterPro"/>
</dbReference>
<keyword evidence="5 13" id="KW-0349">Heme</keyword>
<evidence type="ECO:0000256" key="5">
    <source>
        <dbReference type="ARBA" id="ARBA00022617"/>
    </source>
</evidence>
<dbReference type="RefSeq" id="XP_034240994.1">
    <property type="nucleotide sequence ID" value="XM_034385103.1"/>
</dbReference>
<evidence type="ECO:0000313" key="15">
    <source>
        <dbReference type="Proteomes" id="UP000515158"/>
    </source>
</evidence>
<evidence type="ECO:0000313" key="17">
    <source>
        <dbReference type="RefSeq" id="XP_034240994.1"/>
    </source>
</evidence>
<evidence type="ECO:0000256" key="10">
    <source>
        <dbReference type="ARBA" id="ARBA00023004"/>
    </source>
</evidence>
<organism evidence="17">
    <name type="scientific">Thrips palmi</name>
    <name type="common">Melon thrips</name>
    <dbReference type="NCBI Taxonomy" id="161013"/>
    <lineage>
        <taxon>Eukaryota</taxon>
        <taxon>Metazoa</taxon>
        <taxon>Ecdysozoa</taxon>
        <taxon>Arthropoda</taxon>
        <taxon>Hexapoda</taxon>
        <taxon>Insecta</taxon>
        <taxon>Pterygota</taxon>
        <taxon>Neoptera</taxon>
        <taxon>Paraneoptera</taxon>
        <taxon>Thysanoptera</taxon>
        <taxon>Terebrantia</taxon>
        <taxon>Thripoidea</taxon>
        <taxon>Thripidae</taxon>
        <taxon>Thrips</taxon>
    </lineage>
</organism>
<evidence type="ECO:0000256" key="2">
    <source>
        <dbReference type="ARBA" id="ARBA00004174"/>
    </source>
</evidence>
<dbReference type="SUPFAM" id="SSF48264">
    <property type="entry name" value="Cytochrome P450"/>
    <property type="match status" value="1"/>
</dbReference>
<evidence type="ECO:0000256" key="4">
    <source>
        <dbReference type="ARBA" id="ARBA00010617"/>
    </source>
</evidence>
<evidence type="ECO:0000256" key="3">
    <source>
        <dbReference type="ARBA" id="ARBA00004406"/>
    </source>
</evidence>
<dbReference type="GeneID" id="117645136"/>
<dbReference type="InterPro" id="IPR001128">
    <property type="entry name" value="Cyt_P450"/>
</dbReference>
<gene>
    <name evidence="16 17" type="primary">LOC117645136</name>
</gene>
<keyword evidence="8" id="KW-0492">Microsome</keyword>
<reference evidence="16 17" key="1">
    <citation type="submission" date="2025-04" db="UniProtKB">
        <authorList>
            <consortium name="RefSeq"/>
        </authorList>
    </citation>
    <scope>IDENTIFICATION</scope>
    <source>
        <tissue evidence="16 17">Total insect</tissue>
    </source>
</reference>
<dbReference type="CDD" id="cd20628">
    <property type="entry name" value="CYP4"/>
    <property type="match status" value="1"/>
</dbReference>
<keyword evidence="11 14" id="KW-0503">Monooxygenase</keyword>
<dbReference type="RefSeq" id="XP_034240993.1">
    <property type="nucleotide sequence ID" value="XM_034385102.1"/>
</dbReference>
<dbReference type="FunFam" id="1.10.630.10:FF:000182">
    <property type="entry name" value="Cytochrome P450 3A4"/>
    <property type="match status" value="1"/>
</dbReference>
<evidence type="ECO:0000256" key="8">
    <source>
        <dbReference type="ARBA" id="ARBA00022848"/>
    </source>
</evidence>
<evidence type="ECO:0000256" key="7">
    <source>
        <dbReference type="ARBA" id="ARBA00022824"/>
    </source>
</evidence>
<dbReference type="Pfam" id="PF00067">
    <property type="entry name" value="p450"/>
    <property type="match status" value="1"/>
</dbReference>
<accession>A0A6P8ZMQ1</accession>
<proteinExistence type="inferred from homology"/>
<comment type="cofactor">
    <cofactor evidence="1 13">
        <name>heme</name>
        <dbReference type="ChEBI" id="CHEBI:30413"/>
    </cofactor>
</comment>
<feature type="binding site" description="axial binding residue" evidence="13">
    <location>
        <position position="449"/>
    </location>
    <ligand>
        <name>heme</name>
        <dbReference type="ChEBI" id="CHEBI:30413"/>
    </ligand>
    <ligandPart>
        <name>Fe</name>
        <dbReference type="ChEBI" id="CHEBI:18248"/>
    </ligandPart>
</feature>
<dbReference type="InterPro" id="IPR036396">
    <property type="entry name" value="Cyt_P450_sf"/>
</dbReference>
<dbReference type="PRINTS" id="PR00463">
    <property type="entry name" value="EP450I"/>
</dbReference>
<keyword evidence="6 13" id="KW-0479">Metal-binding</keyword>
<evidence type="ECO:0000256" key="1">
    <source>
        <dbReference type="ARBA" id="ARBA00001971"/>
    </source>
</evidence>
<dbReference type="Proteomes" id="UP000515158">
    <property type="component" value="Unplaced"/>
</dbReference>
<evidence type="ECO:0000256" key="9">
    <source>
        <dbReference type="ARBA" id="ARBA00023002"/>
    </source>
</evidence>
<dbReference type="AlphaFoldDB" id="A0A6P8ZMQ1"/>
<evidence type="ECO:0000256" key="14">
    <source>
        <dbReference type="RuleBase" id="RU000461"/>
    </source>
</evidence>
<dbReference type="GO" id="GO:0005506">
    <property type="term" value="F:iron ion binding"/>
    <property type="evidence" value="ECO:0007669"/>
    <property type="project" value="InterPro"/>
</dbReference>
<keyword evidence="15" id="KW-1185">Reference proteome</keyword>
<evidence type="ECO:0000256" key="6">
    <source>
        <dbReference type="ARBA" id="ARBA00022723"/>
    </source>
</evidence>
<keyword evidence="12" id="KW-0472">Membrane</keyword>
<comment type="subcellular location">
    <subcellularLocation>
        <location evidence="3">Endoplasmic reticulum membrane</location>
        <topology evidence="3">Peripheral membrane protein</topology>
    </subcellularLocation>
    <subcellularLocation>
        <location evidence="2">Microsome membrane</location>
        <topology evidence="2">Peripheral membrane protein</topology>
    </subcellularLocation>
</comment>
<dbReference type="InterPro" id="IPR017972">
    <property type="entry name" value="Cyt_P450_CS"/>
</dbReference>
<dbReference type="KEGG" id="tpal:117645136"/>
<keyword evidence="7" id="KW-0256">Endoplasmic reticulum</keyword>
<comment type="similarity">
    <text evidence="4 14">Belongs to the cytochrome P450 family.</text>
</comment>
<dbReference type="PANTHER" id="PTHR24291">
    <property type="entry name" value="CYTOCHROME P450 FAMILY 4"/>
    <property type="match status" value="1"/>
</dbReference>
<dbReference type="PANTHER" id="PTHR24291:SF189">
    <property type="entry name" value="CYTOCHROME P450 4C3-RELATED"/>
    <property type="match status" value="1"/>
</dbReference>
<evidence type="ECO:0000313" key="16">
    <source>
        <dbReference type="RefSeq" id="XP_034240993.1"/>
    </source>
</evidence>
<dbReference type="InterPro" id="IPR050196">
    <property type="entry name" value="Cytochrome_P450_Monoox"/>
</dbReference>
<evidence type="ECO:0000256" key="12">
    <source>
        <dbReference type="ARBA" id="ARBA00023136"/>
    </source>
</evidence>
<dbReference type="GO" id="GO:0005789">
    <property type="term" value="C:endoplasmic reticulum membrane"/>
    <property type="evidence" value="ECO:0007669"/>
    <property type="project" value="UniProtKB-SubCell"/>
</dbReference>
<dbReference type="Gene3D" id="1.10.630.10">
    <property type="entry name" value="Cytochrome P450"/>
    <property type="match status" value="1"/>
</dbReference>
<evidence type="ECO:0000256" key="11">
    <source>
        <dbReference type="ARBA" id="ARBA00023033"/>
    </source>
</evidence>
<dbReference type="OrthoDB" id="1470350at2759"/>
<keyword evidence="9 14" id="KW-0560">Oxidoreductase</keyword>
<protein>
    <submittedName>
        <fullName evidence="16 17">Cytochrome P450 4C1-like</fullName>
    </submittedName>
</protein>
<name>A0A6P8ZMQ1_THRPL</name>
<keyword evidence="10 13" id="KW-0408">Iron</keyword>
<sequence length="506" mass="57493">MDPVMLGLVLMALAFAANLFNRRLKWTKAVNLIPGPPAMPILGNSWDLLWTFKANQTQAFDFWTKTYGDIFRVWIGHNNAIVILSKPEDIEILLSSNKHIEKSRAYRQIETWIGQGLLTSRGQKWHSRRKMITPTFHFRILDQFVEVFNRNSHILVDKLLSTNGKTIPIHSFVALCTLDIICETAMGTNVDAQKNSTSSYVTAVNDATVSFHNRSMKPWLSREVMFNASADGKTFNAALKILHKYTREVIENRRRERDARRRSSLSVSEKDLGFKKRTAFLDQLLQAKDPEGIPLRDSDIQEEVDTFMFEGHDTTAAALSFIFYNVAANPKVQESLVEEMDQIFGDSDRAATSQDLQTMKYTERVIKETLRMYPSVPLFARAIKEDLPVTGGYVIPAGSNVTISCFQMGRNPDVWPEPEKFDPDRFLPENTARRHPYAYVPFSAGPRNCIGQKFAMLEMKSTVSRVIRRCTLSLPSPGYKLEVQGRLILKSTDGVLLKVSPRTTQS</sequence>
<dbReference type="PRINTS" id="PR00385">
    <property type="entry name" value="P450"/>
</dbReference>
<dbReference type="GO" id="GO:0016705">
    <property type="term" value="F:oxidoreductase activity, acting on paired donors, with incorporation or reduction of molecular oxygen"/>
    <property type="evidence" value="ECO:0007669"/>
    <property type="project" value="InterPro"/>
</dbReference>
<evidence type="ECO:0000256" key="13">
    <source>
        <dbReference type="PIRSR" id="PIRSR602401-1"/>
    </source>
</evidence>
<dbReference type="InterPro" id="IPR002401">
    <property type="entry name" value="Cyt_P450_E_grp-I"/>
</dbReference>
<dbReference type="PROSITE" id="PS00086">
    <property type="entry name" value="CYTOCHROME_P450"/>
    <property type="match status" value="1"/>
</dbReference>
<dbReference type="GO" id="GO:0004497">
    <property type="term" value="F:monooxygenase activity"/>
    <property type="evidence" value="ECO:0007669"/>
    <property type="project" value="UniProtKB-KW"/>
</dbReference>